<organism evidence="6 7">
    <name type="scientific">Candidatus Caccoplasma intestinavium</name>
    <dbReference type="NCBI Taxonomy" id="2840716"/>
    <lineage>
        <taxon>Bacteria</taxon>
        <taxon>Pseudomonadati</taxon>
        <taxon>Bacteroidota</taxon>
        <taxon>Bacteroidia</taxon>
        <taxon>Bacteroidales</taxon>
        <taxon>Bacteroidaceae</taxon>
        <taxon>Bacteroidaceae incertae sedis</taxon>
        <taxon>Candidatus Caccoplasma</taxon>
    </lineage>
</organism>
<dbReference type="Gene3D" id="3.90.780.10">
    <property type="entry name" value="5'-Nucleotidase, C-terminal domain"/>
    <property type="match status" value="1"/>
</dbReference>
<comment type="caution">
    <text evidence="6">The sequence shown here is derived from an EMBL/GenBank/DDBJ whole genome shotgun (WGS) entry which is preliminary data.</text>
</comment>
<dbReference type="PRINTS" id="PR01607">
    <property type="entry name" value="APYRASEFAMLY"/>
</dbReference>
<dbReference type="PROSITE" id="PS00785">
    <property type="entry name" value="5_NUCLEOTIDASE_1"/>
    <property type="match status" value="1"/>
</dbReference>
<dbReference type="GO" id="GO:0016788">
    <property type="term" value="F:hydrolase activity, acting on ester bonds"/>
    <property type="evidence" value="ECO:0007669"/>
    <property type="project" value="InterPro"/>
</dbReference>
<dbReference type="GO" id="GO:0009166">
    <property type="term" value="P:nucleotide catabolic process"/>
    <property type="evidence" value="ECO:0007669"/>
    <property type="project" value="InterPro"/>
</dbReference>
<dbReference type="SUPFAM" id="SSF56300">
    <property type="entry name" value="Metallo-dependent phosphatases"/>
    <property type="match status" value="1"/>
</dbReference>
<dbReference type="Proteomes" id="UP000886722">
    <property type="component" value="Unassembled WGS sequence"/>
</dbReference>
<dbReference type="InterPro" id="IPR006179">
    <property type="entry name" value="5_nucleotidase/apyrase"/>
</dbReference>
<dbReference type="GO" id="GO:0000166">
    <property type="term" value="F:nucleotide binding"/>
    <property type="evidence" value="ECO:0007669"/>
    <property type="project" value="UniProtKB-KW"/>
</dbReference>
<dbReference type="GO" id="GO:0030288">
    <property type="term" value="C:outer membrane-bounded periplasmic space"/>
    <property type="evidence" value="ECO:0007669"/>
    <property type="project" value="TreeGrafter"/>
</dbReference>
<proteinExistence type="inferred from homology"/>
<dbReference type="InterPro" id="IPR008334">
    <property type="entry name" value="5'-Nucleotdase_C"/>
</dbReference>
<dbReference type="SUPFAM" id="SSF55816">
    <property type="entry name" value="5'-nucleotidase (syn. UDP-sugar hydrolase), C-terminal domain"/>
    <property type="match status" value="1"/>
</dbReference>
<keyword evidence="2" id="KW-0732">Signal</keyword>
<feature type="domain" description="5'-Nucleotidase C-terminal" evidence="5">
    <location>
        <begin position="324"/>
        <end position="454"/>
    </location>
</feature>
<comment type="similarity">
    <text evidence="1 3">Belongs to the 5'-nucleotidase family.</text>
</comment>
<gene>
    <name evidence="6" type="ORF">IAD06_04405</name>
</gene>
<sequence length="497" mass="54556">MYLLKPYLYLFLLFCAISVGIKAQKKELLIIHTNDVHSQIEPTATDDTQPDMGGTLRRQVVIDSLRNTGKAVLLIDAGDAVQGTPYFTTYHGKAEIALMNRLKYDFITPGNHEFDNGTASLATMYKDATPVIVNCNYDVSNTPLKRYFTPGVIKEIGGWKVGITGVGVALKTSVDPEKVTGIICRDAIVSATRTADSLKRCGAEIVVLLSHLGIEGDKELARKSCGIDIIAGGHSHTLLPTPIPVINKQQDTVWIGQTGKRGLYVGVIECKGDTRRGYTIDLSSRYDNRIDSVTAALIDSYRIPMQKTTGEVIGNALKPMTVGRPQSPLSNFTADVLVQQARKEGIPCDFGLINIGAIRCDIARGAVTKGDILSCYPFDNYICHISLPGREVKRLFRIIASRGGEGISREVELTLSPDRKIKRLAIGGKKIKPRRIYHITTIDFTANGGDEMTPLTRHRKRIDTKTRLCDLMTAAFGETTIREGGVSASTDRRIIYK</sequence>
<dbReference type="InterPro" id="IPR036907">
    <property type="entry name" value="5'-Nucleotdase_C_sf"/>
</dbReference>
<feature type="domain" description="Calcineurin-like phosphoesterase" evidence="4">
    <location>
        <begin position="30"/>
        <end position="237"/>
    </location>
</feature>
<dbReference type="GO" id="GO:0046872">
    <property type="term" value="F:metal ion binding"/>
    <property type="evidence" value="ECO:0007669"/>
    <property type="project" value="InterPro"/>
</dbReference>
<evidence type="ECO:0000256" key="1">
    <source>
        <dbReference type="ARBA" id="ARBA00006654"/>
    </source>
</evidence>
<dbReference type="Pfam" id="PF02872">
    <property type="entry name" value="5_nucleotid_C"/>
    <property type="match status" value="1"/>
</dbReference>
<dbReference type="AlphaFoldDB" id="A0A9D1GE98"/>
<dbReference type="InterPro" id="IPR006146">
    <property type="entry name" value="5'-Nucleotdase_CS"/>
</dbReference>
<dbReference type="Gene3D" id="3.60.21.10">
    <property type="match status" value="1"/>
</dbReference>
<keyword evidence="3" id="KW-0378">Hydrolase</keyword>
<evidence type="ECO:0000313" key="6">
    <source>
        <dbReference type="EMBL" id="HIT39261.1"/>
    </source>
</evidence>
<reference evidence="6" key="2">
    <citation type="journal article" date="2021" name="PeerJ">
        <title>Extensive microbial diversity within the chicken gut microbiome revealed by metagenomics and culture.</title>
        <authorList>
            <person name="Gilroy R."/>
            <person name="Ravi A."/>
            <person name="Getino M."/>
            <person name="Pursley I."/>
            <person name="Horton D.L."/>
            <person name="Alikhan N.F."/>
            <person name="Baker D."/>
            <person name="Gharbi K."/>
            <person name="Hall N."/>
            <person name="Watson M."/>
            <person name="Adriaenssens E.M."/>
            <person name="Foster-Nyarko E."/>
            <person name="Jarju S."/>
            <person name="Secka A."/>
            <person name="Antonio M."/>
            <person name="Oren A."/>
            <person name="Chaudhuri R.R."/>
            <person name="La Ragione R."/>
            <person name="Hildebrand F."/>
            <person name="Pallen M.J."/>
        </authorList>
    </citation>
    <scope>NUCLEOTIDE SEQUENCE</scope>
    <source>
        <strain evidence="6">21143</strain>
    </source>
</reference>
<name>A0A9D1GE98_9BACT</name>
<keyword evidence="3" id="KW-0547">Nucleotide-binding</keyword>
<dbReference type="InterPro" id="IPR029052">
    <property type="entry name" value="Metallo-depent_PP-like"/>
</dbReference>
<evidence type="ECO:0000313" key="7">
    <source>
        <dbReference type="Proteomes" id="UP000886722"/>
    </source>
</evidence>
<evidence type="ECO:0000259" key="4">
    <source>
        <dbReference type="Pfam" id="PF00149"/>
    </source>
</evidence>
<reference evidence="6" key="1">
    <citation type="submission" date="2020-10" db="EMBL/GenBank/DDBJ databases">
        <authorList>
            <person name="Gilroy R."/>
        </authorList>
    </citation>
    <scope>NUCLEOTIDE SEQUENCE</scope>
    <source>
        <strain evidence="6">21143</strain>
    </source>
</reference>
<dbReference type="Pfam" id="PF00149">
    <property type="entry name" value="Metallophos"/>
    <property type="match status" value="1"/>
</dbReference>
<protein>
    <submittedName>
        <fullName evidence="6">Bifunctional metallophosphatase/5'-nucleotidase</fullName>
    </submittedName>
</protein>
<evidence type="ECO:0000256" key="3">
    <source>
        <dbReference type="RuleBase" id="RU362119"/>
    </source>
</evidence>
<evidence type="ECO:0000259" key="5">
    <source>
        <dbReference type="Pfam" id="PF02872"/>
    </source>
</evidence>
<evidence type="ECO:0000256" key="2">
    <source>
        <dbReference type="ARBA" id="ARBA00022729"/>
    </source>
</evidence>
<accession>A0A9D1GE98</accession>
<dbReference type="InterPro" id="IPR004843">
    <property type="entry name" value="Calcineurin-like_PHP"/>
</dbReference>
<dbReference type="PANTHER" id="PTHR11575:SF24">
    <property type="entry name" value="5'-NUCLEOTIDASE"/>
    <property type="match status" value="1"/>
</dbReference>
<dbReference type="EMBL" id="DVKT01000034">
    <property type="protein sequence ID" value="HIT39261.1"/>
    <property type="molecule type" value="Genomic_DNA"/>
</dbReference>
<dbReference type="PANTHER" id="PTHR11575">
    <property type="entry name" value="5'-NUCLEOTIDASE-RELATED"/>
    <property type="match status" value="1"/>
</dbReference>